<feature type="transmembrane region" description="Helical" evidence="1">
    <location>
        <begin position="79"/>
        <end position="97"/>
    </location>
</feature>
<keyword evidence="1" id="KW-0812">Transmembrane</keyword>
<evidence type="ECO:0000256" key="1">
    <source>
        <dbReference type="SAM" id="Phobius"/>
    </source>
</evidence>
<feature type="transmembrane region" description="Helical" evidence="1">
    <location>
        <begin position="20"/>
        <end position="40"/>
    </location>
</feature>
<reference evidence="2" key="2">
    <citation type="submission" date="2020-09" db="EMBL/GenBank/DDBJ databases">
        <authorList>
            <person name="Sun Q."/>
            <person name="Kim S."/>
        </authorList>
    </citation>
    <scope>NUCLEOTIDE SEQUENCE</scope>
    <source>
        <strain evidence="2">KCTC 12113</strain>
    </source>
</reference>
<dbReference type="Pfam" id="PF18919">
    <property type="entry name" value="DUF5670"/>
    <property type="match status" value="1"/>
</dbReference>
<gene>
    <name evidence="2" type="ORF">GCM10007383_33300</name>
</gene>
<name>A0A918J3R7_9FLAO</name>
<accession>A0A918J3R7</accession>
<feature type="transmembrane region" description="Helical" evidence="1">
    <location>
        <begin position="52"/>
        <end position="73"/>
    </location>
</feature>
<sequence length="103" mass="11650">MIKSFKQFDPDLVFGIEGWPYLLAIYLTNGNSFKFFCIFNTQPLKPIIMRSLLWLVAVIFIIVWLLGILGVFPGIGTNSLIHVLLVIAVIVILYNIISGRKPL</sequence>
<organism evidence="2 3">
    <name type="scientific">Arenibacter certesii</name>
    <dbReference type="NCBI Taxonomy" id="228955"/>
    <lineage>
        <taxon>Bacteria</taxon>
        <taxon>Pseudomonadati</taxon>
        <taxon>Bacteroidota</taxon>
        <taxon>Flavobacteriia</taxon>
        <taxon>Flavobacteriales</taxon>
        <taxon>Flavobacteriaceae</taxon>
        <taxon>Arenibacter</taxon>
    </lineage>
</organism>
<keyword evidence="3" id="KW-1185">Reference proteome</keyword>
<evidence type="ECO:0000313" key="3">
    <source>
        <dbReference type="Proteomes" id="UP000634668"/>
    </source>
</evidence>
<dbReference type="EMBL" id="BMWP01000029">
    <property type="protein sequence ID" value="GGW46321.1"/>
    <property type="molecule type" value="Genomic_DNA"/>
</dbReference>
<keyword evidence="1" id="KW-0472">Membrane</keyword>
<dbReference type="Proteomes" id="UP000634668">
    <property type="component" value="Unassembled WGS sequence"/>
</dbReference>
<dbReference type="AlphaFoldDB" id="A0A918J3R7"/>
<comment type="caution">
    <text evidence="2">The sequence shown here is derived from an EMBL/GenBank/DDBJ whole genome shotgun (WGS) entry which is preliminary data.</text>
</comment>
<evidence type="ECO:0000313" key="2">
    <source>
        <dbReference type="EMBL" id="GGW46321.1"/>
    </source>
</evidence>
<dbReference type="InterPro" id="IPR043727">
    <property type="entry name" value="Lmo0937-like"/>
</dbReference>
<reference evidence="2" key="1">
    <citation type="journal article" date="2014" name="Int. J. Syst. Evol. Microbiol.">
        <title>Complete genome sequence of Corynebacterium casei LMG S-19264T (=DSM 44701T), isolated from a smear-ripened cheese.</title>
        <authorList>
            <consortium name="US DOE Joint Genome Institute (JGI-PGF)"/>
            <person name="Walter F."/>
            <person name="Albersmeier A."/>
            <person name="Kalinowski J."/>
            <person name="Ruckert C."/>
        </authorList>
    </citation>
    <scope>NUCLEOTIDE SEQUENCE</scope>
    <source>
        <strain evidence="2">KCTC 12113</strain>
    </source>
</reference>
<proteinExistence type="predicted"/>
<keyword evidence="1" id="KW-1133">Transmembrane helix</keyword>
<dbReference type="NCBIfam" id="NF033488">
    <property type="entry name" value="lmo0937_fam_TM"/>
    <property type="match status" value="1"/>
</dbReference>
<protein>
    <submittedName>
        <fullName evidence="2">Uncharacterized protein</fullName>
    </submittedName>
</protein>